<dbReference type="SUPFAM" id="SSF117782">
    <property type="entry name" value="YbjQ-like"/>
    <property type="match status" value="1"/>
</dbReference>
<gene>
    <name evidence="2" type="ordered locus">BMS_2262</name>
</gene>
<dbReference type="Gene3D" id="3.30.110.70">
    <property type="entry name" value="Hypothetical protein apc22750. Chain B"/>
    <property type="match status" value="1"/>
</dbReference>
<dbReference type="KEGG" id="bmx:BMS_2262"/>
<protein>
    <submittedName>
        <fullName evidence="2">Uncharacterized protein</fullName>
    </submittedName>
</protein>
<organism evidence="2 3">
    <name type="scientific">Halobacteriovorax marinus (strain ATCC BAA-682 / DSM 15412 / SJ)</name>
    <name type="common">Bacteriovorax marinus</name>
    <dbReference type="NCBI Taxonomy" id="862908"/>
    <lineage>
        <taxon>Bacteria</taxon>
        <taxon>Pseudomonadati</taxon>
        <taxon>Bdellovibrionota</taxon>
        <taxon>Bacteriovoracia</taxon>
        <taxon>Bacteriovoracales</taxon>
        <taxon>Halobacteriovoraceae</taxon>
        <taxon>Halobacteriovorax</taxon>
    </lineage>
</organism>
<accession>E1X492</accession>
<name>E1X492_HALMS</name>
<dbReference type="PANTHER" id="PTHR34068:SF2">
    <property type="entry name" value="UPF0145 PROTEIN SCO3412"/>
    <property type="match status" value="1"/>
</dbReference>
<dbReference type="eggNOG" id="COG0393">
    <property type="taxonomic scope" value="Bacteria"/>
</dbReference>
<evidence type="ECO:0000313" key="3">
    <source>
        <dbReference type="Proteomes" id="UP000008963"/>
    </source>
</evidence>
<keyword evidence="3" id="KW-1185">Reference proteome</keyword>
<dbReference type="OrthoDB" id="530049at2"/>
<dbReference type="HOGENOM" id="CLU_117144_0_0_7"/>
<proteinExistence type="inferred from homology"/>
<dbReference type="EMBL" id="FQ312005">
    <property type="protein sequence ID" value="CBW27064.1"/>
    <property type="molecule type" value="Genomic_DNA"/>
</dbReference>
<dbReference type="RefSeq" id="WP_014244841.1">
    <property type="nucleotide sequence ID" value="NC_016620.1"/>
</dbReference>
<dbReference type="PANTHER" id="PTHR34068">
    <property type="entry name" value="UPF0145 PROTEIN YBJQ"/>
    <property type="match status" value="1"/>
</dbReference>
<dbReference type="AlphaFoldDB" id="E1X492"/>
<dbReference type="STRING" id="862908.BMS_2262"/>
<dbReference type="Pfam" id="PF01906">
    <property type="entry name" value="YbjQ_1"/>
    <property type="match status" value="1"/>
</dbReference>
<evidence type="ECO:0000256" key="1">
    <source>
        <dbReference type="ARBA" id="ARBA00010751"/>
    </source>
</evidence>
<dbReference type="PATRIC" id="fig|862908.3.peg.2153"/>
<dbReference type="InterPro" id="IPR035439">
    <property type="entry name" value="UPF0145_dom_sf"/>
</dbReference>
<evidence type="ECO:0000313" key="2">
    <source>
        <dbReference type="EMBL" id="CBW27064.1"/>
    </source>
</evidence>
<dbReference type="InterPro" id="IPR002765">
    <property type="entry name" value="UPF0145_YbjQ-like"/>
</dbReference>
<reference evidence="3" key="1">
    <citation type="journal article" date="2013" name="ISME J.">
        <title>A small predatory core genome in the divergent marine Bacteriovorax marinus SJ and the terrestrial Bdellovibrio bacteriovorus.</title>
        <authorList>
            <person name="Crossman L.C."/>
            <person name="Chen H."/>
            <person name="Cerdeno-Tarraga A.M."/>
            <person name="Brooks K."/>
            <person name="Quail M.A."/>
            <person name="Pineiro S.A."/>
            <person name="Hobley L."/>
            <person name="Sockett R.E."/>
            <person name="Bentley S.D."/>
            <person name="Parkhill J."/>
            <person name="Williams H.N."/>
            <person name="Stine O.C."/>
        </authorList>
    </citation>
    <scope>NUCLEOTIDE SEQUENCE [LARGE SCALE GENOMIC DNA]</scope>
    <source>
        <strain evidence="3">ATCC BAA-682 / DSM 15412 / SJ</strain>
    </source>
</reference>
<dbReference type="Proteomes" id="UP000008963">
    <property type="component" value="Chromosome"/>
</dbReference>
<comment type="similarity">
    <text evidence="1">Belongs to the UPF0145 family.</text>
</comment>
<sequence length="149" mass="17030">MSSLAAFFILLFSGYFIGKYNEERHIRSIRARERSTRRMSLNNLKKVNYNNENILQEKLAIGSTVVSIDYFKLITTGFKSLFGGRLKGIESLVDRARREAVLRMKEDAIDYDTICNVRIETSSISNDIAKRYVGSIEVIAYGTAIKFKV</sequence>